<dbReference type="SMART" id="SM00481">
    <property type="entry name" value="POLIIIAc"/>
    <property type="match status" value="1"/>
</dbReference>
<dbReference type="CDD" id="cd07436">
    <property type="entry name" value="PHP_PolX"/>
    <property type="match status" value="1"/>
</dbReference>
<name>A0ABP9SKC6_9MICC</name>
<evidence type="ECO:0000259" key="1">
    <source>
        <dbReference type="SMART" id="SM00481"/>
    </source>
</evidence>
<dbReference type="InterPro" id="IPR004013">
    <property type="entry name" value="PHP_dom"/>
</dbReference>
<reference evidence="3" key="1">
    <citation type="journal article" date="2019" name="Int. J. Syst. Evol. Microbiol.">
        <title>The Global Catalogue of Microorganisms (GCM) 10K type strain sequencing project: providing services to taxonomists for standard genome sequencing and annotation.</title>
        <authorList>
            <consortium name="The Broad Institute Genomics Platform"/>
            <consortium name="The Broad Institute Genome Sequencing Center for Infectious Disease"/>
            <person name="Wu L."/>
            <person name="Ma J."/>
        </authorList>
    </citation>
    <scope>NUCLEOTIDE SEQUENCE [LARGE SCALE GENOMIC DNA]</scope>
    <source>
        <strain evidence="3">JCM 18514</strain>
    </source>
</reference>
<dbReference type="Gene3D" id="1.10.150.110">
    <property type="entry name" value="DNA polymerase beta, N-terminal domain-like"/>
    <property type="match status" value="1"/>
</dbReference>
<accession>A0ABP9SKC6</accession>
<dbReference type="Gene3D" id="3.20.20.140">
    <property type="entry name" value="Metal-dependent hydrolases"/>
    <property type="match status" value="1"/>
</dbReference>
<dbReference type="InterPro" id="IPR016195">
    <property type="entry name" value="Pol/histidinol_Pase-like"/>
</dbReference>
<sequence>MDAIDALNETAFWLERELADSFKVQAFRRAAGIIAGLSQEELTARLKDGRLKRTKGIGSRTFEVISQALGGAVPDYLENLRRRGAEPLVNGGHTLHAELRGDLHSHSNWSDGGSPIEVMVTAANILGREYLALTDHSPNLTIANGLSPERLMEQLTVVDGINERYGQEPGFRLLAGIEVDILEDGELDQSAELLSQLDVVVASVHSKLRSDKGPMTRRMLAGIENPHTNVLGHCTGRLVKGSRGTRPPSEFDAEKVFASCAEHSVAVEINSRPERQDPPDELIRIALDAGCLFSIDSDAHAPGQLDFLQYGAERAEANGVPADRIITTWSLDRLLEWLQHG</sequence>
<dbReference type="PANTHER" id="PTHR36928">
    <property type="entry name" value="PHOSPHATASE YCDX-RELATED"/>
    <property type="match status" value="1"/>
</dbReference>
<dbReference type="PIRSF" id="PIRSF036978">
    <property type="entry name" value="UCP036978_PHPhdr"/>
    <property type="match status" value="1"/>
</dbReference>
<dbReference type="SUPFAM" id="SSF47802">
    <property type="entry name" value="DNA polymerase beta, N-terminal domain-like"/>
    <property type="match status" value="1"/>
</dbReference>
<organism evidence="2 3">
    <name type="scientific">Arthrobacter gyeryongensis</name>
    <dbReference type="NCBI Taxonomy" id="1650592"/>
    <lineage>
        <taxon>Bacteria</taxon>
        <taxon>Bacillati</taxon>
        <taxon>Actinomycetota</taxon>
        <taxon>Actinomycetes</taxon>
        <taxon>Micrococcales</taxon>
        <taxon>Micrococcaceae</taxon>
        <taxon>Arthrobacter</taxon>
    </lineage>
</organism>
<dbReference type="Pfam" id="PF02811">
    <property type="entry name" value="PHP"/>
    <property type="match status" value="1"/>
</dbReference>
<dbReference type="NCBIfam" id="NF005928">
    <property type="entry name" value="PRK07945.1"/>
    <property type="match status" value="1"/>
</dbReference>
<protein>
    <submittedName>
        <fullName evidence="2">PHP domain-containing protein</fullName>
    </submittedName>
</protein>
<dbReference type="InterPro" id="IPR027421">
    <property type="entry name" value="DNA_pol_lamdba_lyase_dom_sf"/>
</dbReference>
<comment type="caution">
    <text evidence="2">The sequence shown here is derived from an EMBL/GenBank/DDBJ whole genome shotgun (WGS) entry which is preliminary data.</text>
</comment>
<evidence type="ECO:0000313" key="3">
    <source>
        <dbReference type="Proteomes" id="UP001500200"/>
    </source>
</evidence>
<dbReference type="EMBL" id="BAABKK010000021">
    <property type="protein sequence ID" value="GAA5196828.1"/>
    <property type="molecule type" value="Genomic_DNA"/>
</dbReference>
<proteinExistence type="predicted"/>
<dbReference type="InterPro" id="IPR050243">
    <property type="entry name" value="PHP_phosphatase"/>
</dbReference>
<dbReference type="InterPro" id="IPR017078">
    <property type="entry name" value="UCP036978_PHPhdr"/>
</dbReference>
<dbReference type="InterPro" id="IPR003141">
    <property type="entry name" value="Pol/His_phosphatase_N"/>
</dbReference>
<gene>
    <name evidence="2" type="ORF">GCM10023346_30140</name>
</gene>
<dbReference type="RefSeq" id="WP_345450308.1">
    <property type="nucleotide sequence ID" value="NZ_BAABKK010000021.1"/>
</dbReference>
<dbReference type="InterPro" id="IPR047967">
    <property type="entry name" value="PolX_PHP"/>
</dbReference>
<feature type="domain" description="Polymerase/histidinol phosphatase N-terminal" evidence="1">
    <location>
        <begin position="101"/>
        <end position="183"/>
    </location>
</feature>
<dbReference type="Proteomes" id="UP001500200">
    <property type="component" value="Unassembled WGS sequence"/>
</dbReference>
<dbReference type="PANTHER" id="PTHR36928:SF1">
    <property type="entry name" value="PHOSPHATASE YCDX-RELATED"/>
    <property type="match status" value="1"/>
</dbReference>
<dbReference type="SUPFAM" id="SSF89550">
    <property type="entry name" value="PHP domain-like"/>
    <property type="match status" value="1"/>
</dbReference>
<evidence type="ECO:0000313" key="2">
    <source>
        <dbReference type="EMBL" id="GAA5196828.1"/>
    </source>
</evidence>
<keyword evidence="3" id="KW-1185">Reference proteome</keyword>